<keyword evidence="4 7" id="KW-0378">Hydrolase</keyword>
<dbReference type="EMBL" id="UYJE01007858">
    <property type="protein sequence ID" value="VDI58598.1"/>
    <property type="molecule type" value="Genomic_DNA"/>
</dbReference>
<comment type="cofactor">
    <cofactor evidence="4">
        <name>NAD(+)</name>
        <dbReference type="ChEBI" id="CHEBI:57540"/>
    </cofactor>
    <text evidence="4">Binds 1 NAD(+) per subunit.</text>
</comment>
<evidence type="ECO:0000313" key="7">
    <source>
        <dbReference type="EMBL" id="VDI58598.1"/>
    </source>
</evidence>
<dbReference type="FunFam" id="3.40.50.1480:FF:000002">
    <property type="entry name" value="Adenosylhomocysteinase"/>
    <property type="match status" value="1"/>
</dbReference>
<sequence length="774" mass="86420">MVIKCVCLESDAYMVCLTHALSTEREEVMGWWQSWVFKEKTVHVVAVLGVQGKNFTCGGSPGCTRKKLYMWCQSWVYKEKTLHLVAALGVQGNHFTSGGSPGCTRKKLYIWWQPWVYKETTLHLVVVLGVQGKNFTSGGSPGCTRKKLYIWWQSWVYKETTLHLVAVLGLQGNHFTSSSSPGCTRKTLYIWWQSWVYKEKNLHVVAVLGLQGKNFTSGGNPGFTRKNFTSGGSPGCTRKKLYIWWLHPGCTRKPLYIWWQSWVYKEETLHVVAVQGGVPTDLASYTGSSSDEDDVNPREKVQKNSKGSADFCVKNIDHAAFGRREIEIAEQEMPGVIALRRRAEADKPLSGAKIIGCTHITAQTAVLIETLAALGASVRWAACNIYSTQNEVAAALAEAGYSIFAWKGESEEDFWWCIDKCINCEGWQPNMILDDGGDATHLMLKRYPAMFNMIKGIVEESVTGVHRLYQLSKGGKLTVPAMNVNDSVTKTKFDNLYSCRESVLDALKRTTDVMFGGKQILICGYGEVGKGCSAALKGLGCSVMVTEIDPICALQACMDGFRVVRLEEAIKSIDILITCSGNKNVVTRSHMDRLKTGCIVCNMGHSNTEIDVGSLRTPDLTWEQVRSQVHHIIWPDGKRIILLAEGRLVNLSCSSVPSFVVSITAATQALALIELYNAPPGRYKQDVYLLPKKMDEYVASLHLPNFDAHLTELSDEQAKYLGLNKTGPFKPNYYRTISCPECNDHQHLCNCKSKDIKENRIVGDYPPFHNMPRH</sequence>
<dbReference type="PANTHER" id="PTHR23420">
    <property type="entry name" value="ADENOSYLHOMOCYSTEINASE"/>
    <property type="match status" value="1"/>
</dbReference>
<evidence type="ECO:0000256" key="1">
    <source>
        <dbReference type="ARBA" id="ARBA00007122"/>
    </source>
</evidence>
<dbReference type="InterPro" id="IPR036291">
    <property type="entry name" value="NAD(P)-bd_dom_sf"/>
</dbReference>
<keyword evidence="8" id="KW-1185">Reference proteome</keyword>
<feature type="domain" description="S-adenosyl-L-homocysteine hydrolase NAD binding" evidence="6">
    <location>
        <begin position="495"/>
        <end position="656"/>
    </location>
</feature>
<dbReference type="SMART" id="SM00997">
    <property type="entry name" value="AdoHcyase_NAD"/>
    <property type="match status" value="1"/>
</dbReference>
<gene>
    <name evidence="7" type="ORF">MGAL_10B038663</name>
</gene>
<organism evidence="7 8">
    <name type="scientific">Mytilus galloprovincialis</name>
    <name type="common">Mediterranean mussel</name>
    <dbReference type="NCBI Taxonomy" id="29158"/>
    <lineage>
        <taxon>Eukaryota</taxon>
        <taxon>Metazoa</taxon>
        <taxon>Spiralia</taxon>
        <taxon>Lophotrochozoa</taxon>
        <taxon>Mollusca</taxon>
        <taxon>Bivalvia</taxon>
        <taxon>Autobranchia</taxon>
        <taxon>Pteriomorphia</taxon>
        <taxon>Mytilida</taxon>
        <taxon>Mytiloidea</taxon>
        <taxon>Mytilidae</taxon>
        <taxon>Mytilinae</taxon>
        <taxon>Mytilus</taxon>
    </lineage>
</organism>
<comment type="pathway">
    <text evidence="4">Amino-acid biosynthesis; L-homocysteine biosynthesis; L-homocysteine from S-adenosyl-L-homocysteine: step 1/1.</text>
</comment>
<dbReference type="GO" id="GO:0004013">
    <property type="term" value="F:adenosylhomocysteinase activity"/>
    <property type="evidence" value="ECO:0007669"/>
    <property type="project" value="UniProtKB-EC"/>
</dbReference>
<evidence type="ECO:0000256" key="3">
    <source>
        <dbReference type="ARBA" id="ARBA00023027"/>
    </source>
</evidence>
<dbReference type="InterPro" id="IPR020082">
    <property type="entry name" value="S-Ado-L-homoCys_hydrolase_CS"/>
</dbReference>
<dbReference type="Gene3D" id="3.40.50.720">
    <property type="entry name" value="NAD(P)-binding Rossmann-like Domain"/>
    <property type="match status" value="1"/>
</dbReference>
<dbReference type="NCBIfam" id="TIGR00936">
    <property type="entry name" value="ahcY"/>
    <property type="match status" value="1"/>
</dbReference>
<evidence type="ECO:0000259" key="6">
    <source>
        <dbReference type="SMART" id="SM00997"/>
    </source>
</evidence>
<evidence type="ECO:0000256" key="4">
    <source>
        <dbReference type="RuleBase" id="RU000548"/>
    </source>
</evidence>
<dbReference type="Gene3D" id="3.40.50.1480">
    <property type="entry name" value="Adenosylhomocysteinase-like"/>
    <property type="match status" value="3"/>
</dbReference>
<dbReference type="EC" id="3.13.2.1" evidence="4"/>
<keyword evidence="3 4" id="KW-0520">NAD</keyword>
<dbReference type="Pfam" id="PF05221">
    <property type="entry name" value="AdoHcyase"/>
    <property type="match status" value="1"/>
</dbReference>
<dbReference type="GO" id="GO:0006730">
    <property type="term" value="P:one-carbon metabolic process"/>
    <property type="evidence" value="ECO:0007669"/>
    <property type="project" value="UniProtKB-KW"/>
</dbReference>
<dbReference type="InterPro" id="IPR015878">
    <property type="entry name" value="Ado_hCys_hydrolase_NAD-bd"/>
</dbReference>
<keyword evidence="2 4" id="KW-0554">One-carbon metabolism</keyword>
<dbReference type="InterPro" id="IPR042172">
    <property type="entry name" value="Adenosylhomocyst_ase-like_sf"/>
</dbReference>
<dbReference type="PROSITE" id="PS00739">
    <property type="entry name" value="ADOHCYASE_2"/>
    <property type="match status" value="1"/>
</dbReference>
<dbReference type="AlphaFoldDB" id="A0A8B6G4Q1"/>
<dbReference type="GO" id="GO:0005829">
    <property type="term" value="C:cytosol"/>
    <property type="evidence" value="ECO:0007669"/>
    <property type="project" value="TreeGrafter"/>
</dbReference>
<dbReference type="Proteomes" id="UP000596742">
    <property type="component" value="Unassembled WGS sequence"/>
</dbReference>
<name>A0A8B6G4Q1_MYTGA</name>
<dbReference type="FunFam" id="3.40.50.720:FF:000035">
    <property type="entry name" value="Adenosylhomocysteinase"/>
    <property type="match status" value="1"/>
</dbReference>
<dbReference type="PANTHER" id="PTHR23420:SF0">
    <property type="entry name" value="ADENOSYLHOMOCYSTEINASE"/>
    <property type="match status" value="1"/>
</dbReference>
<dbReference type="FunFam" id="3.40.50.1480:FF:000009">
    <property type="entry name" value="Adenosylhomocysteinase like 2"/>
    <property type="match status" value="1"/>
</dbReference>
<dbReference type="PROSITE" id="PS00738">
    <property type="entry name" value="ADOHCYASE_1"/>
    <property type="match status" value="1"/>
</dbReference>
<dbReference type="UniPathway" id="UPA00314">
    <property type="reaction ID" value="UER00076"/>
</dbReference>
<dbReference type="NCBIfam" id="NF004005">
    <property type="entry name" value="PRK05476.2-3"/>
    <property type="match status" value="1"/>
</dbReference>
<dbReference type="CDD" id="cd00401">
    <property type="entry name" value="SAHH"/>
    <property type="match status" value="1"/>
</dbReference>
<dbReference type="Gene3D" id="3.40.140.10">
    <property type="entry name" value="Cytidine Deaminase, domain 2"/>
    <property type="match status" value="1"/>
</dbReference>
<reference evidence="7" key="1">
    <citation type="submission" date="2018-11" db="EMBL/GenBank/DDBJ databases">
        <authorList>
            <person name="Alioto T."/>
            <person name="Alioto T."/>
        </authorList>
    </citation>
    <scope>NUCLEOTIDE SEQUENCE</scope>
</reference>
<evidence type="ECO:0000313" key="8">
    <source>
        <dbReference type="Proteomes" id="UP000596742"/>
    </source>
</evidence>
<dbReference type="FunFam" id="3.40.50.1480:FF:000007">
    <property type="entry name" value="Adenosylhomocysteinase"/>
    <property type="match status" value="1"/>
</dbReference>
<dbReference type="Pfam" id="PF00670">
    <property type="entry name" value="AdoHcyase_NAD"/>
    <property type="match status" value="1"/>
</dbReference>
<comment type="caution">
    <text evidence="7">The sequence shown here is derived from an EMBL/GenBank/DDBJ whole genome shotgun (WGS) entry which is preliminary data.</text>
</comment>
<dbReference type="OrthoDB" id="10007170at2759"/>
<dbReference type="GO" id="GO:0033353">
    <property type="term" value="P:S-adenosylmethionine cycle"/>
    <property type="evidence" value="ECO:0007669"/>
    <property type="project" value="TreeGrafter"/>
</dbReference>
<evidence type="ECO:0000256" key="5">
    <source>
        <dbReference type="RuleBase" id="RU004166"/>
    </source>
</evidence>
<comment type="similarity">
    <text evidence="1 5">Belongs to the adenosylhomocysteinase family.</text>
</comment>
<evidence type="ECO:0000256" key="2">
    <source>
        <dbReference type="ARBA" id="ARBA00022563"/>
    </source>
</evidence>
<protein>
    <recommendedName>
        <fullName evidence="4">Adenosylhomocysteinase</fullName>
        <ecNumber evidence="4">3.13.2.1</ecNumber>
    </recommendedName>
</protein>
<dbReference type="SUPFAM" id="SSF52283">
    <property type="entry name" value="Formate/glycerate dehydrogenase catalytic domain-like"/>
    <property type="match status" value="1"/>
</dbReference>
<dbReference type="SMART" id="SM00996">
    <property type="entry name" value="AdoHcyase"/>
    <property type="match status" value="1"/>
</dbReference>
<accession>A0A8B6G4Q1</accession>
<comment type="catalytic activity">
    <reaction evidence="4">
        <text>S-adenosyl-L-homocysteine + H2O = L-homocysteine + adenosine</text>
        <dbReference type="Rhea" id="RHEA:21708"/>
        <dbReference type="ChEBI" id="CHEBI:15377"/>
        <dbReference type="ChEBI" id="CHEBI:16335"/>
        <dbReference type="ChEBI" id="CHEBI:57856"/>
        <dbReference type="ChEBI" id="CHEBI:58199"/>
        <dbReference type="EC" id="3.13.2.1"/>
    </reaction>
</comment>
<dbReference type="InterPro" id="IPR000043">
    <property type="entry name" value="Adenosylhomocysteinase-like"/>
</dbReference>
<proteinExistence type="inferred from homology"/>
<dbReference type="SUPFAM" id="SSF51735">
    <property type="entry name" value="NAD(P)-binding Rossmann-fold domains"/>
    <property type="match status" value="1"/>
</dbReference>